<dbReference type="AlphaFoldDB" id="A0A7W7K7P2"/>
<sequence>MTALRSRLALALALCMAAMPAHAEDEGVPYWASIDADVANMRVGPGDSYRISWVYRRPHLPVKVLRREGAWRLIEDPAGDKGWMRDLLLSRQRAAIVVGKGAAEMRAEPKSGSHLQWRVEPGVVGLLGECEAGWCQFDADGHKAFAPAERLWGTGEP</sequence>
<organism evidence="2 3">
    <name type="scientific">Novosphingobium chloroacetimidivorans</name>
    <dbReference type="NCBI Taxonomy" id="1428314"/>
    <lineage>
        <taxon>Bacteria</taxon>
        <taxon>Pseudomonadati</taxon>
        <taxon>Pseudomonadota</taxon>
        <taxon>Alphaproteobacteria</taxon>
        <taxon>Sphingomonadales</taxon>
        <taxon>Sphingomonadaceae</taxon>
        <taxon>Novosphingobium</taxon>
    </lineage>
</organism>
<dbReference type="Proteomes" id="UP000555448">
    <property type="component" value="Unassembled WGS sequence"/>
</dbReference>
<feature type="chain" id="PRO_5030584455" evidence="1">
    <location>
        <begin position="24"/>
        <end position="157"/>
    </location>
</feature>
<protein>
    <submittedName>
        <fullName evidence="2">SH3-like domain-containing protein</fullName>
    </submittedName>
</protein>
<accession>A0A7W7K7P2</accession>
<keyword evidence="1" id="KW-0732">Signal</keyword>
<comment type="caution">
    <text evidence="2">The sequence shown here is derived from an EMBL/GenBank/DDBJ whole genome shotgun (WGS) entry which is preliminary data.</text>
</comment>
<dbReference type="EMBL" id="JACHLR010000001">
    <property type="protein sequence ID" value="MBB4857113.1"/>
    <property type="molecule type" value="Genomic_DNA"/>
</dbReference>
<name>A0A7W7K7P2_9SPHN</name>
<feature type="signal peptide" evidence="1">
    <location>
        <begin position="1"/>
        <end position="23"/>
    </location>
</feature>
<dbReference type="Pfam" id="PF06347">
    <property type="entry name" value="SH3_4"/>
    <property type="match status" value="2"/>
</dbReference>
<dbReference type="Gene3D" id="2.30.30.40">
    <property type="entry name" value="SH3 Domains"/>
    <property type="match status" value="1"/>
</dbReference>
<gene>
    <name evidence="2" type="ORF">HNO88_000410</name>
</gene>
<keyword evidence="3" id="KW-1185">Reference proteome</keyword>
<dbReference type="InterPro" id="IPR010466">
    <property type="entry name" value="DUF1058"/>
</dbReference>
<evidence type="ECO:0000256" key="1">
    <source>
        <dbReference type="SAM" id="SignalP"/>
    </source>
</evidence>
<proteinExistence type="predicted"/>
<dbReference type="RefSeq" id="WP_184242232.1">
    <property type="nucleotide sequence ID" value="NZ_JACHLR010000001.1"/>
</dbReference>
<reference evidence="2 3" key="1">
    <citation type="submission" date="2020-08" db="EMBL/GenBank/DDBJ databases">
        <title>Functional genomics of gut bacteria from endangered species of beetles.</title>
        <authorList>
            <person name="Carlos-Shanley C."/>
        </authorList>
    </citation>
    <scope>NUCLEOTIDE SEQUENCE [LARGE SCALE GENOMIC DNA]</scope>
    <source>
        <strain evidence="2 3">S00245</strain>
    </source>
</reference>
<evidence type="ECO:0000313" key="2">
    <source>
        <dbReference type="EMBL" id="MBB4857113.1"/>
    </source>
</evidence>
<evidence type="ECO:0000313" key="3">
    <source>
        <dbReference type="Proteomes" id="UP000555448"/>
    </source>
</evidence>